<dbReference type="PANTHER" id="PTHR10884">
    <property type="entry name" value="NADH DEHYDROGENASE UBIQUINONE IRON-SULFUR PROTEIN 3"/>
    <property type="match status" value="1"/>
</dbReference>
<dbReference type="HAMAP" id="MF_01357">
    <property type="entry name" value="NDH1_NuoC"/>
    <property type="match status" value="1"/>
</dbReference>
<dbReference type="Pfam" id="PF00329">
    <property type="entry name" value="Complex1_30kDa"/>
    <property type="match status" value="1"/>
</dbReference>
<dbReference type="AlphaFoldDB" id="A0A455RDY3"/>
<comment type="similarity">
    <text evidence="1 3">Belongs to the complex I 30 kDa subunit family.</text>
</comment>
<name>A0A455RDY3_9EUKA</name>
<proteinExistence type="inferred from homology"/>
<evidence type="ECO:0000313" key="5">
    <source>
        <dbReference type="EMBL" id="BBH42909.1"/>
    </source>
</evidence>
<keyword evidence="5" id="KW-0496">Mitochondrion</keyword>
<keyword evidence="2 3" id="KW-0813">Transport</keyword>
<evidence type="ECO:0000256" key="2">
    <source>
        <dbReference type="ARBA" id="ARBA00022448"/>
    </source>
</evidence>
<dbReference type="Gene3D" id="3.30.460.80">
    <property type="entry name" value="NADH:ubiquinone oxidoreductase, 30kDa subunit"/>
    <property type="match status" value="1"/>
</dbReference>
<reference evidence="5" key="1">
    <citation type="journal article" date="2019" name="Sci. Rep.">
        <title>Horizontally-acquired genetic elements in the mitochondrial genome of a centrohelid Marophrys sp. SRT127.</title>
        <authorList>
            <person name="Nishimura Y."/>
            <person name="Shiratori T."/>
            <person name="Ishida K."/>
            <person name="Hashimoto T."/>
            <person name="Ohkuma M."/>
            <person name="Inagaki Y."/>
        </authorList>
    </citation>
    <scope>NUCLEOTIDE SEQUENCE</scope>
    <source>
        <strain evidence="5">SRT127</strain>
    </source>
</reference>
<dbReference type="SUPFAM" id="SSF143243">
    <property type="entry name" value="Nqo5-like"/>
    <property type="match status" value="1"/>
</dbReference>
<keyword evidence="3" id="KW-0520">NAD</keyword>
<geneLocation type="mitochondrion" evidence="5"/>
<dbReference type="GO" id="GO:0016651">
    <property type="term" value="F:oxidoreductase activity, acting on NAD(P)H"/>
    <property type="evidence" value="ECO:0007669"/>
    <property type="project" value="InterPro"/>
</dbReference>
<evidence type="ECO:0000259" key="4">
    <source>
        <dbReference type="Pfam" id="PF00329"/>
    </source>
</evidence>
<dbReference type="InterPro" id="IPR001268">
    <property type="entry name" value="NADH_UbQ_OxRdtase_30kDa_su"/>
</dbReference>
<gene>
    <name evidence="5" type="primary">nad9</name>
</gene>
<evidence type="ECO:0000256" key="1">
    <source>
        <dbReference type="ARBA" id="ARBA00007569"/>
    </source>
</evidence>
<organism evidence="5">
    <name type="scientific">Marophrys sp. SRT127</name>
    <dbReference type="NCBI Taxonomy" id="2488311"/>
    <lineage>
        <taxon>Eukaryota</taxon>
        <taxon>Haptista</taxon>
        <taxon>Centroplasthelida</taxon>
        <taxon>Panacanthocystida</taxon>
        <taxon>Acanthocystida</taxon>
        <taxon>Marophrys</taxon>
    </lineage>
</organism>
<evidence type="ECO:0000256" key="3">
    <source>
        <dbReference type="RuleBase" id="RU003456"/>
    </source>
</evidence>
<dbReference type="PROSITE" id="PS00542">
    <property type="entry name" value="COMPLEX1_30K"/>
    <property type="match status" value="1"/>
</dbReference>
<sequence>MCQCFFGGGVVVDDVTRQQQTQVGGQELPWSGLVVMINNSSAAKMPVIAKHNAWANPLKAQKKSKMRTTPTTVIFRIEPEKTEFLRAQSFFWPTRRDSSTDEHQLLEWERSLKGMLPFWLQNIVIVKNEIVVYTTNKHLRQLAFFLYHYTNALYHVIPDMTAIDHPEFKRRFEVVYNFLSSLYNSRLRVKTLIDETTPLPSLTSIYNGLEWMERETWDMFGIYFYNHPDLRRILTDYGFDGFPLSKNFPLHGYMEVRYDDEQKRVVNEPIEISQEFRNYDMISPWISRSNIEDFGWDNLAPSLEQPQSEPKMG</sequence>
<dbReference type="GO" id="GO:0008137">
    <property type="term" value="F:NADH dehydrogenase (ubiquinone) activity"/>
    <property type="evidence" value="ECO:0007669"/>
    <property type="project" value="InterPro"/>
</dbReference>
<dbReference type="EMBL" id="AP019310">
    <property type="protein sequence ID" value="BBH42970.1"/>
    <property type="molecule type" value="Genomic_DNA"/>
</dbReference>
<dbReference type="InterPro" id="IPR010218">
    <property type="entry name" value="NADH_DH_suC"/>
</dbReference>
<dbReference type="InterPro" id="IPR020396">
    <property type="entry name" value="NADH_UbQ_OxRdtase_CS"/>
</dbReference>
<protein>
    <submittedName>
        <fullName evidence="5">NADH dehydrogenase subunit 9</fullName>
    </submittedName>
</protein>
<accession>A0A455RDY3</accession>
<dbReference type="PANTHER" id="PTHR10884:SF14">
    <property type="entry name" value="NADH DEHYDROGENASE [UBIQUINONE] IRON-SULFUR PROTEIN 3, MITOCHONDRIAL"/>
    <property type="match status" value="1"/>
</dbReference>
<dbReference type="InterPro" id="IPR037232">
    <property type="entry name" value="NADH_quin_OxRdtase_su_C/D-like"/>
</dbReference>
<keyword evidence="3" id="KW-1278">Translocase</keyword>
<dbReference type="EMBL" id="AP019310">
    <property type="protein sequence ID" value="BBH42909.1"/>
    <property type="molecule type" value="Genomic_DNA"/>
</dbReference>
<feature type="domain" description="NADH:ubiquinone oxidoreductase 30kDa subunit" evidence="4">
    <location>
        <begin position="133"/>
        <end position="253"/>
    </location>
</feature>